<dbReference type="GO" id="GO:0010112">
    <property type="term" value="P:regulation of systemic acquired resistance"/>
    <property type="evidence" value="ECO:0007669"/>
    <property type="project" value="InterPro"/>
</dbReference>
<dbReference type="AlphaFoldDB" id="A0AAD7QA46"/>
<comment type="caution">
    <text evidence="5">The sequence shown here is derived from an EMBL/GenBank/DDBJ whole genome shotgun (WGS) entry which is preliminary data.</text>
</comment>
<sequence>MEGGRSKEIAVIDVEEEEEEEEEKINTFFILVRKIRDARSELVIGKSETREKGKEKSNEMKSTWTPSFKMEDFGHDAALRSHFDQSLVSSSKSKKEEKCKTGKHLDIDLNL</sequence>
<dbReference type="PANTHER" id="PTHR33669">
    <property type="entry name" value="PROTEIN NEGATIVE REGULATOR OF RESISTANCE"/>
    <property type="match status" value="1"/>
</dbReference>
<evidence type="ECO:0000256" key="3">
    <source>
        <dbReference type="ARBA" id="ARBA00023242"/>
    </source>
</evidence>
<proteinExistence type="inferred from homology"/>
<name>A0AAD7QA46_QUISA</name>
<evidence type="ECO:0000256" key="4">
    <source>
        <dbReference type="SAM" id="MobiDB-lite"/>
    </source>
</evidence>
<evidence type="ECO:0000313" key="5">
    <source>
        <dbReference type="EMBL" id="KAJ7977712.1"/>
    </source>
</evidence>
<evidence type="ECO:0000313" key="6">
    <source>
        <dbReference type="Proteomes" id="UP001163823"/>
    </source>
</evidence>
<feature type="region of interest" description="Disordered" evidence="4">
    <location>
        <begin position="85"/>
        <end position="111"/>
    </location>
</feature>
<dbReference type="Proteomes" id="UP001163823">
    <property type="component" value="Chromosome 3"/>
</dbReference>
<dbReference type="PANTHER" id="PTHR33669:SF13">
    <property type="match status" value="1"/>
</dbReference>
<gene>
    <name evidence="5" type="ORF">O6P43_007295</name>
</gene>
<dbReference type="GO" id="GO:0005634">
    <property type="term" value="C:nucleus"/>
    <property type="evidence" value="ECO:0007669"/>
    <property type="project" value="UniProtKB-SubCell"/>
</dbReference>
<dbReference type="Pfam" id="PF15699">
    <property type="entry name" value="NPR1_interact"/>
    <property type="match status" value="1"/>
</dbReference>
<accession>A0AAD7QA46</accession>
<evidence type="ECO:0000256" key="2">
    <source>
        <dbReference type="ARBA" id="ARBA00009937"/>
    </source>
</evidence>
<keyword evidence="6" id="KW-1185">Reference proteome</keyword>
<dbReference type="EMBL" id="JARAOO010000003">
    <property type="protein sequence ID" value="KAJ7977712.1"/>
    <property type="molecule type" value="Genomic_DNA"/>
</dbReference>
<comment type="subcellular location">
    <subcellularLocation>
        <location evidence="1">Nucleus</location>
    </subcellularLocation>
</comment>
<dbReference type="InterPro" id="IPR031425">
    <property type="entry name" value="NPR1/NH1-interacting"/>
</dbReference>
<feature type="compositionally biased region" description="Basic and acidic residues" evidence="4">
    <location>
        <begin position="93"/>
        <end position="111"/>
    </location>
</feature>
<keyword evidence="3" id="KW-0539">Nucleus</keyword>
<reference evidence="5" key="1">
    <citation type="journal article" date="2023" name="Science">
        <title>Elucidation of the pathway for biosynthesis of saponin adjuvants from the soapbark tree.</title>
        <authorList>
            <person name="Reed J."/>
            <person name="Orme A."/>
            <person name="El-Demerdash A."/>
            <person name="Owen C."/>
            <person name="Martin L.B.B."/>
            <person name="Misra R.C."/>
            <person name="Kikuchi S."/>
            <person name="Rejzek M."/>
            <person name="Martin A.C."/>
            <person name="Harkess A."/>
            <person name="Leebens-Mack J."/>
            <person name="Louveau T."/>
            <person name="Stephenson M.J."/>
            <person name="Osbourn A."/>
        </authorList>
    </citation>
    <scope>NUCLEOTIDE SEQUENCE</scope>
    <source>
        <strain evidence="5">S10</strain>
    </source>
</reference>
<protein>
    <submittedName>
        <fullName evidence="5">Protein NEGATIVE REGULATOR OF RESISTANCE like</fullName>
    </submittedName>
</protein>
<evidence type="ECO:0000256" key="1">
    <source>
        <dbReference type="ARBA" id="ARBA00004123"/>
    </source>
</evidence>
<dbReference type="KEGG" id="qsa:O6P43_007295"/>
<organism evidence="5 6">
    <name type="scientific">Quillaja saponaria</name>
    <name type="common">Soap bark tree</name>
    <dbReference type="NCBI Taxonomy" id="32244"/>
    <lineage>
        <taxon>Eukaryota</taxon>
        <taxon>Viridiplantae</taxon>
        <taxon>Streptophyta</taxon>
        <taxon>Embryophyta</taxon>
        <taxon>Tracheophyta</taxon>
        <taxon>Spermatophyta</taxon>
        <taxon>Magnoliopsida</taxon>
        <taxon>eudicotyledons</taxon>
        <taxon>Gunneridae</taxon>
        <taxon>Pentapetalae</taxon>
        <taxon>rosids</taxon>
        <taxon>fabids</taxon>
        <taxon>Fabales</taxon>
        <taxon>Quillajaceae</taxon>
        <taxon>Quillaja</taxon>
    </lineage>
</organism>
<comment type="similarity">
    <text evidence="2">Belongs to the NPR1-interactor family.</text>
</comment>